<organism evidence="1 2">
    <name type="scientific">Pristionchus mayeri</name>
    <dbReference type="NCBI Taxonomy" id="1317129"/>
    <lineage>
        <taxon>Eukaryota</taxon>
        <taxon>Metazoa</taxon>
        <taxon>Ecdysozoa</taxon>
        <taxon>Nematoda</taxon>
        <taxon>Chromadorea</taxon>
        <taxon>Rhabditida</taxon>
        <taxon>Rhabditina</taxon>
        <taxon>Diplogasteromorpha</taxon>
        <taxon>Diplogasteroidea</taxon>
        <taxon>Neodiplogasteridae</taxon>
        <taxon>Pristionchus</taxon>
    </lineage>
</organism>
<protein>
    <submittedName>
        <fullName evidence="1">Uncharacterized protein</fullName>
    </submittedName>
</protein>
<name>A0AAN5CD55_9BILA</name>
<proteinExistence type="predicted"/>
<comment type="caution">
    <text evidence="1">The sequence shown here is derived from an EMBL/GenBank/DDBJ whole genome shotgun (WGS) entry which is preliminary data.</text>
</comment>
<sequence>ALVHIQRDYVCPRNLCVCWLLLRSVDRLGPIFLNHAFIDLQSDEETYISNVSSHINNHFRLVCSVSDDSLSFKRVSL</sequence>
<gene>
    <name evidence="1" type="ORF">PMAYCL1PPCAC_09287</name>
</gene>
<feature type="non-terminal residue" evidence="1">
    <location>
        <position position="1"/>
    </location>
</feature>
<keyword evidence="2" id="KW-1185">Reference proteome</keyword>
<reference evidence="2" key="1">
    <citation type="submission" date="2022-10" db="EMBL/GenBank/DDBJ databases">
        <title>Genome assembly of Pristionchus species.</title>
        <authorList>
            <person name="Yoshida K."/>
            <person name="Sommer R.J."/>
        </authorList>
    </citation>
    <scope>NUCLEOTIDE SEQUENCE [LARGE SCALE GENOMIC DNA]</scope>
    <source>
        <strain evidence="2">RS5460</strain>
    </source>
</reference>
<dbReference type="AlphaFoldDB" id="A0AAN5CD55"/>
<evidence type="ECO:0000313" key="1">
    <source>
        <dbReference type="EMBL" id="GMR39092.1"/>
    </source>
</evidence>
<dbReference type="EMBL" id="BTRK01000002">
    <property type="protein sequence ID" value="GMR39092.1"/>
    <property type="molecule type" value="Genomic_DNA"/>
</dbReference>
<accession>A0AAN5CD55</accession>
<evidence type="ECO:0000313" key="2">
    <source>
        <dbReference type="Proteomes" id="UP001328107"/>
    </source>
</evidence>
<dbReference type="Proteomes" id="UP001328107">
    <property type="component" value="Unassembled WGS sequence"/>
</dbReference>
<feature type="non-terminal residue" evidence="1">
    <location>
        <position position="77"/>
    </location>
</feature>